<evidence type="ECO:0000256" key="1">
    <source>
        <dbReference type="ARBA" id="ARBA00004186"/>
    </source>
</evidence>
<evidence type="ECO:0000256" key="2">
    <source>
        <dbReference type="ARBA" id="ARBA00004300"/>
    </source>
</evidence>
<dbReference type="EMBL" id="JXXN02004567">
    <property type="protein sequence ID" value="THD20487.1"/>
    <property type="molecule type" value="Genomic_DNA"/>
</dbReference>
<accession>A0A4E0RHE3</accession>
<evidence type="ECO:0000256" key="3">
    <source>
        <dbReference type="ARBA" id="ARBA00007286"/>
    </source>
</evidence>
<dbReference type="Pfam" id="PF12926">
    <property type="entry name" value="MOZART2"/>
    <property type="match status" value="1"/>
</dbReference>
<dbReference type="Proteomes" id="UP000230066">
    <property type="component" value="Unassembled WGS sequence"/>
</dbReference>
<feature type="compositionally biased region" description="Polar residues" evidence="6">
    <location>
        <begin position="64"/>
        <end position="79"/>
    </location>
</feature>
<protein>
    <submittedName>
        <fullName evidence="7">Uncharacterized protein</fullName>
    </submittedName>
</protein>
<reference evidence="7" key="1">
    <citation type="submission" date="2019-03" db="EMBL/GenBank/DDBJ databases">
        <title>Improved annotation for the trematode Fasciola hepatica.</title>
        <authorList>
            <person name="Choi Y.-J."/>
            <person name="Martin J."/>
            <person name="Mitreva M."/>
        </authorList>
    </citation>
    <scope>NUCLEOTIDE SEQUENCE [LARGE SCALE GENOMIC DNA]</scope>
</reference>
<evidence type="ECO:0000256" key="5">
    <source>
        <dbReference type="ARBA" id="ARBA00023212"/>
    </source>
</evidence>
<proteinExistence type="inferred from homology"/>
<name>A0A4E0RHE3_FASHE</name>
<organism evidence="7 8">
    <name type="scientific">Fasciola hepatica</name>
    <name type="common">Liver fluke</name>
    <dbReference type="NCBI Taxonomy" id="6192"/>
    <lineage>
        <taxon>Eukaryota</taxon>
        <taxon>Metazoa</taxon>
        <taxon>Spiralia</taxon>
        <taxon>Lophotrochozoa</taxon>
        <taxon>Platyhelminthes</taxon>
        <taxon>Trematoda</taxon>
        <taxon>Digenea</taxon>
        <taxon>Plagiorchiida</taxon>
        <taxon>Echinostomata</taxon>
        <taxon>Echinostomatoidea</taxon>
        <taxon>Fasciolidae</taxon>
        <taxon>Fasciola</taxon>
    </lineage>
</organism>
<comment type="similarity">
    <text evidence="3">Belongs to the MOZART2 family.</text>
</comment>
<keyword evidence="8" id="KW-1185">Reference proteome</keyword>
<dbReference type="AlphaFoldDB" id="A0A4E0RHE3"/>
<keyword evidence="5" id="KW-0206">Cytoskeleton</keyword>
<evidence type="ECO:0000313" key="8">
    <source>
        <dbReference type="Proteomes" id="UP000230066"/>
    </source>
</evidence>
<evidence type="ECO:0000256" key="6">
    <source>
        <dbReference type="SAM" id="MobiDB-lite"/>
    </source>
</evidence>
<comment type="subcellular location">
    <subcellularLocation>
        <location evidence="2">Cytoplasm</location>
        <location evidence="2">Cytoskeleton</location>
        <location evidence="2">Microtubule organizing center</location>
        <location evidence="2">Centrosome</location>
    </subcellularLocation>
    <subcellularLocation>
        <location evidence="1">Cytoplasm</location>
        <location evidence="1">Cytoskeleton</location>
        <location evidence="1">Spindle</location>
    </subcellularLocation>
</comment>
<keyword evidence="4" id="KW-0963">Cytoplasm</keyword>
<evidence type="ECO:0000256" key="4">
    <source>
        <dbReference type="ARBA" id="ARBA00022490"/>
    </source>
</evidence>
<dbReference type="GO" id="GO:0005813">
    <property type="term" value="C:centrosome"/>
    <property type="evidence" value="ECO:0007669"/>
    <property type="project" value="UniProtKB-SubCell"/>
</dbReference>
<comment type="caution">
    <text evidence="7">The sequence shown here is derived from an EMBL/GenBank/DDBJ whole genome shotgun (WGS) entry which is preliminary data.</text>
</comment>
<dbReference type="InterPro" id="IPR024332">
    <property type="entry name" value="MOZART2"/>
</dbReference>
<feature type="region of interest" description="Disordered" evidence="6">
    <location>
        <begin position="60"/>
        <end position="98"/>
    </location>
</feature>
<dbReference type="GO" id="GO:0005819">
    <property type="term" value="C:spindle"/>
    <property type="evidence" value="ECO:0007669"/>
    <property type="project" value="UniProtKB-SubCell"/>
</dbReference>
<sequence>MSVASDIALYELSLKAGLPFDKEVFRHIHALLTLGCNPDVIYNMLRQLSLFQVQSLSTDRRQTGDQISNPRVAAQSNRSDGAFIHPRPMMDAPRGDGDRQMELFSVSASRTISNRFGRNADN</sequence>
<evidence type="ECO:0000313" key="7">
    <source>
        <dbReference type="EMBL" id="THD20487.1"/>
    </source>
</evidence>
<gene>
    <name evidence="7" type="ORF">D915_008708</name>
</gene>